<name>W5U2Q0_9VIRU</name>
<reference evidence="2 3" key="1">
    <citation type="journal article" date="2014" name="Infect. Genet. Evol.">
        <title>Novel circular DNA viruses identified in Procordulia grayi and Xanthocnemis zealandica larvae using metagenomic approaches.</title>
        <authorList>
            <person name="Dayaram A."/>
            <person name="Galatowitsch M."/>
            <person name="Harding J.S."/>
            <person name="Arguello-Astorga G.R."/>
            <person name="Varsani A."/>
        </authorList>
    </citation>
    <scope>NUCLEOTIDE SEQUENCE [LARGE SCALE GENOMIC DNA]</scope>
    <source>
        <strain evidence="2">DflaCV-4_NZ-PG3-LG</strain>
    </source>
</reference>
<sequence length="380" mass="42124">MYGKRKYAKYASAFAFRRNMRTRRRYGAPGDPSMTSIGNISPTGRSIARANRSNIGRTLTGTTRSRYNSGQGVTQQHDVRLIYAKKRMPNYKKKPWRRFVKKVHAVSEKDLGSRTALFSNTITYNNTVDGADECLTIGLYPLQSTDPWLNDLNTITSLENQGNPTAAAGGTVDPTTKFIFQSGVLDLTIRNATTQTGQLNPDQFNAAATQEIDIYEIMCRADFMQVSGGNKINLSQCFEEGSVITRNIANAPGDIKIANRGATPFDLPAALSRYGMKIIKKTKYFVPGGGTITYQIRDPKRRVSSFRDLNVEGGVNKVGWTKYLYINAKVIPGFLLGTGPASFVQRMQVGVTRKYMYKVEGFNESRDSYSTLNSTISAPA</sequence>
<evidence type="ECO:0000313" key="2">
    <source>
        <dbReference type="EMBL" id="AHH31469.1"/>
    </source>
</evidence>
<feature type="region of interest" description="Disordered" evidence="1">
    <location>
        <begin position="24"/>
        <end position="45"/>
    </location>
</feature>
<organism evidence="2 3">
    <name type="scientific">Dragonfly larvae associated circular virus-4</name>
    <dbReference type="NCBI Taxonomy" id="1454025"/>
    <lineage>
        <taxon>Viruses</taxon>
        <taxon>Monodnaviria</taxon>
        <taxon>Shotokuvirae</taxon>
        <taxon>Cressdnaviricota</taxon>
        <taxon>Arfiviricetes</taxon>
        <taxon>Rohanvirales</taxon>
        <taxon>Adamaviridae</taxon>
        <taxon>Stoorivirus</taxon>
        <taxon>Stoorivirus tarnae</taxon>
    </lineage>
</organism>
<feature type="compositionally biased region" description="Polar residues" evidence="1">
    <location>
        <begin position="33"/>
        <end position="44"/>
    </location>
</feature>
<dbReference type="GeneID" id="18263704"/>
<dbReference type="Proteomes" id="UP000203979">
    <property type="component" value="Segment"/>
</dbReference>
<evidence type="ECO:0000313" key="3">
    <source>
        <dbReference type="Proteomes" id="UP000203979"/>
    </source>
</evidence>
<dbReference type="KEGG" id="vg:18263704"/>
<dbReference type="EMBL" id="KF738877">
    <property type="protein sequence ID" value="AHH31469.1"/>
    <property type="molecule type" value="Genomic_DNA"/>
</dbReference>
<keyword evidence="3" id="KW-1185">Reference proteome</keyword>
<evidence type="ECO:0000256" key="1">
    <source>
        <dbReference type="SAM" id="MobiDB-lite"/>
    </source>
</evidence>
<accession>W5U2Q0</accession>
<dbReference type="OrthoDB" id="32701at10239"/>
<protein>
    <submittedName>
        <fullName evidence="2">Putative capsid protein</fullName>
    </submittedName>
</protein>
<dbReference type="RefSeq" id="YP_009001744.1">
    <property type="nucleotide sequence ID" value="NC_023430.1"/>
</dbReference>
<proteinExistence type="predicted"/>